<sequence>MFETATKEDVVMVLIEMRETVDFNLGILELKQTEEEVRTKTRGDEARLVDEEEARLKAEEEAKTVEQRRKAQEEIKMNGRIALWKKSQDCEGAQMLYVNPDAVAQPAIVGEEKGSSRDSSTIPLISAADEMCEENEETHVDVIKDKDKDNINPVI</sequence>
<evidence type="ECO:0000313" key="3">
    <source>
        <dbReference type="Proteomes" id="UP000887116"/>
    </source>
</evidence>
<keyword evidence="3" id="KW-1185">Reference proteome</keyword>
<evidence type="ECO:0000256" key="1">
    <source>
        <dbReference type="SAM" id="Coils"/>
    </source>
</evidence>
<comment type="caution">
    <text evidence="2">The sequence shown here is derived from an EMBL/GenBank/DDBJ whole genome shotgun (WGS) entry which is preliminary data.</text>
</comment>
<proteinExistence type="predicted"/>
<name>A0A8X6LNY4_TRICU</name>
<organism evidence="2 3">
    <name type="scientific">Trichonephila clavata</name>
    <name type="common">Joro spider</name>
    <name type="synonym">Nephila clavata</name>
    <dbReference type="NCBI Taxonomy" id="2740835"/>
    <lineage>
        <taxon>Eukaryota</taxon>
        <taxon>Metazoa</taxon>
        <taxon>Ecdysozoa</taxon>
        <taxon>Arthropoda</taxon>
        <taxon>Chelicerata</taxon>
        <taxon>Arachnida</taxon>
        <taxon>Araneae</taxon>
        <taxon>Araneomorphae</taxon>
        <taxon>Entelegynae</taxon>
        <taxon>Araneoidea</taxon>
        <taxon>Nephilidae</taxon>
        <taxon>Trichonephila</taxon>
    </lineage>
</organism>
<feature type="coiled-coil region" evidence="1">
    <location>
        <begin position="48"/>
        <end position="75"/>
    </location>
</feature>
<dbReference type="AlphaFoldDB" id="A0A8X6LNY4"/>
<dbReference type="Proteomes" id="UP000887116">
    <property type="component" value="Unassembled WGS sequence"/>
</dbReference>
<evidence type="ECO:0000313" key="2">
    <source>
        <dbReference type="EMBL" id="GFR15297.1"/>
    </source>
</evidence>
<gene>
    <name evidence="2" type="ORF">TNCT_99861</name>
</gene>
<dbReference type="EMBL" id="BMAO01007349">
    <property type="protein sequence ID" value="GFR15297.1"/>
    <property type="molecule type" value="Genomic_DNA"/>
</dbReference>
<reference evidence="2" key="1">
    <citation type="submission" date="2020-07" db="EMBL/GenBank/DDBJ databases">
        <title>Multicomponent nature underlies the extraordinary mechanical properties of spider dragline silk.</title>
        <authorList>
            <person name="Kono N."/>
            <person name="Nakamura H."/>
            <person name="Mori M."/>
            <person name="Yoshida Y."/>
            <person name="Ohtoshi R."/>
            <person name="Malay A.D."/>
            <person name="Moran D.A.P."/>
            <person name="Tomita M."/>
            <person name="Numata K."/>
            <person name="Arakawa K."/>
        </authorList>
    </citation>
    <scope>NUCLEOTIDE SEQUENCE</scope>
</reference>
<keyword evidence="1" id="KW-0175">Coiled coil</keyword>
<protein>
    <submittedName>
        <fullName evidence="2">Uncharacterized protein</fullName>
    </submittedName>
</protein>
<accession>A0A8X6LNY4</accession>